<proteinExistence type="predicted"/>
<accession>A0ABR8JBY3</accession>
<protein>
    <submittedName>
        <fullName evidence="1">Uncharacterized protein</fullName>
    </submittedName>
</protein>
<comment type="caution">
    <text evidence="1">The sequence shown here is derived from an EMBL/GenBank/DDBJ whole genome shotgun (WGS) entry which is preliminary data.</text>
</comment>
<evidence type="ECO:0000313" key="2">
    <source>
        <dbReference type="Proteomes" id="UP000660381"/>
    </source>
</evidence>
<keyword evidence="2" id="KW-1185">Reference proteome</keyword>
<gene>
    <name evidence="1" type="ORF">H6G68_24425</name>
</gene>
<dbReference type="EMBL" id="JACJTQ010000063">
    <property type="protein sequence ID" value="MBD2694842.1"/>
    <property type="molecule type" value="Genomic_DNA"/>
</dbReference>
<evidence type="ECO:0000313" key="1">
    <source>
        <dbReference type="EMBL" id="MBD2694842.1"/>
    </source>
</evidence>
<sequence length="275" mass="29572">MLTTIAKKVQSRLTRKGVKVVLGDVKTQCELMIADIENPTEVELLAVQDHFMNNATQLTVVSDDVPTEKTEVEETSICVGGELGNIATSTQTELETLEQETTLVDNGIQLVNSNLDTNLDDIDSQDLHPTTADPTTEDIGMIEPVADVAPLATATKSELVSSTAHSLGIVLDVGEISLIAENIGTSTDSLEQDIDAIESAIMAFVEHKAMISQQKINQMVSSVRRTVQHKNSENSQLLTDGLKSINSDIQDANKDFKSNVKKALTAFAIPAIKAG</sequence>
<reference evidence="1 2" key="1">
    <citation type="journal article" date="2020" name="ISME J.">
        <title>Comparative genomics reveals insights into cyanobacterial evolution and habitat adaptation.</title>
        <authorList>
            <person name="Chen M.Y."/>
            <person name="Teng W.K."/>
            <person name="Zhao L."/>
            <person name="Hu C.X."/>
            <person name="Zhou Y.K."/>
            <person name="Han B.P."/>
            <person name="Song L.R."/>
            <person name="Shu W.S."/>
        </authorList>
    </citation>
    <scope>NUCLEOTIDE SEQUENCE [LARGE SCALE GENOMIC DNA]</scope>
    <source>
        <strain evidence="1 2">FACHB-362</strain>
    </source>
</reference>
<dbReference type="Proteomes" id="UP000660381">
    <property type="component" value="Unassembled WGS sequence"/>
</dbReference>
<dbReference type="RefSeq" id="WP_190908967.1">
    <property type="nucleotide sequence ID" value="NZ_JACJTQ010000063.1"/>
</dbReference>
<organism evidence="1 2">
    <name type="scientific">Anabaena catenula FACHB-362</name>
    <dbReference type="NCBI Taxonomy" id="2692877"/>
    <lineage>
        <taxon>Bacteria</taxon>
        <taxon>Bacillati</taxon>
        <taxon>Cyanobacteriota</taxon>
        <taxon>Cyanophyceae</taxon>
        <taxon>Nostocales</taxon>
        <taxon>Nostocaceae</taxon>
        <taxon>Anabaena</taxon>
    </lineage>
</organism>
<name>A0ABR8JBY3_9NOST</name>